<keyword evidence="5" id="KW-0680">Restriction system</keyword>
<dbReference type="PATRIC" id="fig|1088868.3.peg.2152"/>
<comment type="caution">
    <text evidence="7">The sequence shown here is derived from an EMBL/GenBank/DDBJ whole genome shotgun (WGS) entry which is preliminary data.</text>
</comment>
<evidence type="ECO:0000256" key="3">
    <source>
        <dbReference type="ARBA" id="ARBA00022679"/>
    </source>
</evidence>
<sequence length="303" mass="34225">MIYYNENNKFAANWLEKLMQEQLIPQGIVDRRSITEIKPDDLKQYKQCHFFAGIGGWSYALELAKWEEDRPVWTGSCPCQPFSAAGNKKGFNDERDLWPVWFKLIKECKPTTVFGEQVEPAIKHGWLDRLSNDLEAEDYAIGAAVLPACSVGTPHQRKRLWWVANSNSDQCGSENRKSAAIEEREESCDREDFGELWDIGGASSAFSIMADADIERLQGVVFDGHKKGRVVPSISTRLRSRTGFWSDAQYIKCTDGKYRPIEPSIRLLVNGFPSRMGLLRGFGNAIVPQMAAVFIKSFMGISV</sequence>
<dbReference type="Pfam" id="PF00145">
    <property type="entry name" value="DNA_methylase"/>
    <property type="match status" value="1"/>
</dbReference>
<keyword evidence="3" id="KW-0808">Transferase</keyword>
<evidence type="ECO:0000256" key="4">
    <source>
        <dbReference type="ARBA" id="ARBA00022691"/>
    </source>
</evidence>
<dbReference type="GO" id="GO:0003886">
    <property type="term" value="F:DNA (cytosine-5-)-methyltransferase activity"/>
    <property type="evidence" value="ECO:0007669"/>
    <property type="project" value="UniProtKB-EC"/>
</dbReference>
<dbReference type="REBASE" id="44955">
    <property type="entry name" value="M.CinA911ORF21470P"/>
</dbReference>
<evidence type="ECO:0000256" key="5">
    <source>
        <dbReference type="ARBA" id="ARBA00022747"/>
    </source>
</evidence>
<dbReference type="EC" id="2.1.1.37" evidence="1"/>
<dbReference type="PANTHER" id="PTHR46098:SF1">
    <property type="entry name" value="TRNA (CYTOSINE(38)-C(5))-METHYLTRANSFERASE"/>
    <property type="match status" value="1"/>
</dbReference>
<organism evidence="7 8">
    <name type="scientific">Commensalibacter intestini A911</name>
    <dbReference type="NCBI Taxonomy" id="1088868"/>
    <lineage>
        <taxon>Bacteria</taxon>
        <taxon>Pseudomonadati</taxon>
        <taxon>Pseudomonadota</taxon>
        <taxon>Alphaproteobacteria</taxon>
        <taxon>Acetobacterales</taxon>
        <taxon>Acetobacteraceae</taxon>
    </lineage>
</organism>
<dbReference type="InterPro" id="IPR050750">
    <property type="entry name" value="C5-MTase"/>
</dbReference>
<comment type="catalytic activity">
    <reaction evidence="6">
        <text>a 2'-deoxycytidine in DNA + S-adenosyl-L-methionine = a 5-methyl-2'-deoxycytidine in DNA + S-adenosyl-L-homocysteine + H(+)</text>
        <dbReference type="Rhea" id="RHEA:13681"/>
        <dbReference type="Rhea" id="RHEA-COMP:11369"/>
        <dbReference type="Rhea" id="RHEA-COMP:11370"/>
        <dbReference type="ChEBI" id="CHEBI:15378"/>
        <dbReference type="ChEBI" id="CHEBI:57856"/>
        <dbReference type="ChEBI" id="CHEBI:59789"/>
        <dbReference type="ChEBI" id="CHEBI:85452"/>
        <dbReference type="ChEBI" id="CHEBI:85454"/>
        <dbReference type="EC" id="2.1.1.37"/>
    </reaction>
</comment>
<dbReference type="EMBL" id="AGFR01000018">
    <property type="protein sequence ID" value="EHD12901.1"/>
    <property type="molecule type" value="Genomic_DNA"/>
</dbReference>
<name>G6F3F1_9PROT</name>
<reference evidence="7 8" key="1">
    <citation type="submission" date="2011-10" db="EMBL/GenBank/DDBJ databases">
        <title>Genome Sequence of Commensalibacter intestini A911, isolated from Drosophila gut.</title>
        <authorList>
            <person name="Lee W.-J."/>
            <person name="Kim E.-K."/>
        </authorList>
    </citation>
    <scope>NUCLEOTIDE SEQUENCE [LARGE SCALE GENOMIC DNA]</scope>
    <source>
        <strain evidence="7 8">A911</strain>
    </source>
</reference>
<dbReference type="PANTHER" id="PTHR46098">
    <property type="entry name" value="TRNA (CYTOSINE(38)-C(5))-METHYLTRANSFERASE"/>
    <property type="match status" value="1"/>
</dbReference>
<evidence type="ECO:0000256" key="6">
    <source>
        <dbReference type="ARBA" id="ARBA00047422"/>
    </source>
</evidence>
<dbReference type="Gene3D" id="3.40.50.150">
    <property type="entry name" value="Vaccinia Virus protein VP39"/>
    <property type="match status" value="1"/>
</dbReference>
<dbReference type="GO" id="GO:0032259">
    <property type="term" value="P:methylation"/>
    <property type="evidence" value="ECO:0007669"/>
    <property type="project" value="UniProtKB-KW"/>
</dbReference>
<evidence type="ECO:0000256" key="2">
    <source>
        <dbReference type="ARBA" id="ARBA00022603"/>
    </source>
</evidence>
<keyword evidence="4" id="KW-0949">S-adenosyl-L-methionine</keyword>
<accession>G6F3F1</accession>
<protein>
    <recommendedName>
        <fullName evidence="1">DNA (cytosine-5-)-methyltransferase</fullName>
        <ecNumber evidence="1">2.1.1.37</ecNumber>
    </recommendedName>
</protein>
<dbReference type="eggNOG" id="COG0270">
    <property type="taxonomic scope" value="Bacteria"/>
</dbReference>
<dbReference type="SUPFAM" id="SSF53335">
    <property type="entry name" value="S-adenosyl-L-methionine-dependent methyltransferases"/>
    <property type="match status" value="1"/>
</dbReference>
<dbReference type="InterPro" id="IPR029063">
    <property type="entry name" value="SAM-dependent_MTases_sf"/>
</dbReference>
<dbReference type="GO" id="GO:0009307">
    <property type="term" value="P:DNA restriction-modification system"/>
    <property type="evidence" value="ECO:0007669"/>
    <property type="project" value="UniProtKB-KW"/>
</dbReference>
<evidence type="ECO:0000256" key="1">
    <source>
        <dbReference type="ARBA" id="ARBA00011975"/>
    </source>
</evidence>
<evidence type="ECO:0000313" key="8">
    <source>
        <dbReference type="Proteomes" id="UP000005939"/>
    </source>
</evidence>
<proteinExistence type="predicted"/>
<gene>
    <name evidence="7" type="ORF">CIN_21470</name>
</gene>
<dbReference type="InterPro" id="IPR001525">
    <property type="entry name" value="C5_MeTfrase"/>
</dbReference>
<dbReference type="RefSeq" id="WP_008855136.1">
    <property type="nucleotide sequence ID" value="NZ_AGFR01000018.1"/>
</dbReference>
<keyword evidence="2" id="KW-0489">Methyltransferase</keyword>
<dbReference type="STRING" id="1088868.CIN_21470"/>
<evidence type="ECO:0000313" key="7">
    <source>
        <dbReference type="EMBL" id="EHD12901.1"/>
    </source>
</evidence>
<dbReference type="AlphaFoldDB" id="G6F3F1"/>
<dbReference type="Proteomes" id="UP000005939">
    <property type="component" value="Unassembled WGS sequence"/>
</dbReference>